<name>A0A9E5DL06_9EURY</name>
<reference evidence="1" key="1">
    <citation type="submission" date="2022-12" db="EMBL/GenBank/DDBJ databases">
        <title>Reclassification of two methanogenic archaea species isolated from the Kolyma lowland permafrost.</title>
        <authorList>
            <person name="Trubitsyn V.E."/>
            <person name="Rivkina E.M."/>
            <person name="Shcherbakova V.A."/>
        </authorList>
    </citation>
    <scope>NUCLEOTIDE SEQUENCE</scope>
    <source>
        <strain evidence="1">M2</strain>
        <strain evidence="2">MK4</strain>
    </source>
</reference>
<sequence length="105" mass="12574">MSGRRNKHIKNLERLSPELTISEQLNAGKKFIKKLRERKKEYQELLIQIDNFIEYAKDQAKNNDSNGLRLKYWDAVNEEESLRDKIQEHLKKNDELIESIKNSKF</sequence>
<organism evidence="1 3">
    <name type="scientific">Methanobacterium veterum</name>
    <dbReference type="NCBI Taxonomy" id="408577"/>
    <lineage>
        <taxon>Archaea</taxon>
        <taxon>Methanobacteriati</taxon>
        <taxon>Methanobacteriota</taxon>
        <taxon>Methanomada group</taxon>
        <taxon>Methanobacteria</taxon>
        <taxon>Methanobacteriales</taxon>
        <taxon>Methanobacteriaceae</taxon>
        <taxon>Methanobacterium</taxon>
    </lineage>
</organism>
<dbReference type="RefSeq" id="WP_048080393.1">
    <property type="nucleotide sequence ID" value="NZ_JAPVER010000018.1"/>
</dbReference>
<evidence type="ECO:0000313" key="2">
    <source>
        <dbReference type="EMBL" id="MCZ3372865.1"/>
    </source>
</evidence>
<comment type="caution">
    <text evidence="1">The sequence shown here is derived from an EMBL/GenBank/DDBJ whole genome shotgun (WGS) entry which is preliminary data.</text>
</comment>
<dbReference type="Proteomes" id="UP001068021">
    <property type="component" value="Unassembled WGS sequence"/>
</dbReference>
<evidence type="ECO:0000313" key="1">
    <source>
        <dbReference type="EMBL" id="MCZ3365110.1"/>
    </source>
</evidence>
<proteinExistence type="predicted"/>
<dbReference type="EMBL" id="JAPVER010000018">
    <property type="protein sequence ID" value="MCZ3365110.1"/>
    <property type="molecule type" value="Genomic_DNA"/>
</dbReference>
<dbReference type="EMBL" id="JAPVES010000030">
    <property type="protein sequence ID" value="MCZ3372865.1"/>
    <property type="molecule type" value="Genomic_DNA"/>
</dbReference>
<evidence type="ECO:0000313" key="3">
    <source>
        <dbReference type="Proteomes" id="UP001068021"/>
    </source>
</evidence>
<protein>
    <submittedName>
        <fullName evidence="1">Uncharacterized protein</fullName>
    </submittedName>
</protein>
<keyword evidence="3" id="KW-1185">Reference proteome</keyword>
<dbReference type="AlphaFoldDB" id="A0A9E5DL06"/>
<accession>A0A9E5DL06</accession>
<dbReference type="Proteomes" id="UP001074446">
    <property type="component" value="Unassembled WGS sequence"/>
</dbReference>
<gene>
    <name evidence="2" type="ORF">O3H35_09470</name>
    <name evidence="1" type="ORF">O3H54_04350</name>
</gene>